<protein>
    <submittedName>
        <fullName evidence="1">Uncharacterized protein</fullName>
    </submittedName>
</protein>
<dbReference type="OrthoDB" id="4221591at2"/>
<name>A0A366LN46_9ACTN</name>
<dbReference type="EMBL" id="QMEY01000024">
    <property type="protein sequence ID" value="RBQ15321.1"/>
    <property type="molecule type" value="Genomic_DNA"/>
</dbReference>
<evidence type="ECO:0000313" key="1">
    <source>
        <dbReference type="EMBL" id="RBQ15321.1"/>
    </source>
</evidence>
<evidence type="ECO:0000313" key="2">
    <source>
        <dbReference type="Proteomes" id="UP000253303"/>
    </source>
</evidence>
<organism evidence="1 2">
    <name type="scientific">Spongiactinospora rosea</name>
    <dbReference type="NCBI Taxonomy" id="2248750"/>
    <lineage>
        <taxon>Bacteria</taxon>
        <taxon>Bacillati</taxon>
        <taxon>Actinomycetota</taxon>
        <taxon>Actinomycetes</taxon>
        <taxon>Streptosporangiales</taxon>
        <taxon>Streptosporangiaceae</taxon>
        <taxon>Spongiactinospora</taxon>
    </lineage>
</organism>
<dbReference type="AlphaFoldDB" id="A0A366LN46"/>
<dbReference type="Proteomes" id="UP000253303">
    <property type="component" value="Unassembled WGS sequence"/>
</dbReference>
<proteinExistence type="predicted"/>
<sequence length="93" mass="10550">MCCLSFYFEKRYLFGWIRGRSRAAIEAAGHDELAERRFGKKVDRLKTLMEASLRPAYRGYHGQLVLTDQQVGGEIGDMAEVRRTARAAGRALV</sequence>
<dbReference type="RefSeq" id="WP_113985370.1">
    <property type="nucleotide sequence ID" value="NZ_QMEY01000024.1"/>
</dbReference>
<accession>A0A366LN46</accession>
<gene>
    <name evidence="1" type="ORF">DP939_36375</name>
</gene>
<reference evidence="1 2" key="1">
    <citation type="submission" date="2018-06" db="EMBL/GenBank/DDBJ databases">
        <title>Sphaerisporangium craniellae sp. nov., isolated from a marine sponge in the South China Sea.</title>
        <authorList>
            <person name="Li L."/>
        </authorList>
    </citation>
    <scope>NUCLEOTIDE SEQUENCE [LARGE SCALE GENOMIC DNA]</scope>
    <source>
        <strain evidence="1 2">LHW63015</strain>
    </source>
</reference>
<comment type="caution">
    <text evidence="1">The sequence shown here is derived from an EMBL/GenBank/DDBJ whole genome shotgun (WGS) entry which is preliminary data.</text>
</comment>
<keyword evidence="2" id="KW-1185">Reference proteome</keyword>